<evidence type="ECO:0000256" key="11">
    <source>
        <dbReference type="ARBA" id="ARBA00022723"/>
    </source>
</evidence>
<evidence type="ECO:0000256" key="16">
    <source>
        <dbReference type="ARBA" id="ARBA00022840"/>
    </source>
</evidence>
<evidence type="ECO:0000256" key="22">
    <source>
        <dbReference type="ARBA" id="ARBA00049360"/>
    </source>
</evidence>
<dbReference type="SUPFAM" id="SSF52540">
    <property type="entry name" value="P-loop containing nucleoside triphosphate hydrolases"/>
    <property type="match status" value="1"/>
</dbReference>
<proteinExistence type="inferred from homology"/>
<keyword evidence="12" id="KW-0547">Nucleotide-binding</keyword>
<evidence type="ECO:0000256" key="2">
    <source>
        <dbReference type="ARBA" id="ARBA00001946"/>
    </source>
</evidence>
<evidence type="ECO:0000256" key="18">
    <source>
        <dbReference type="ARBA" id="ARBA00023125"/>
    </source>
</evidence>
<evidence type="ECO:0000256" key="1">
    <source>
        <dbReference type="ARBA" id="ARBA00001936"/>
    </source>
</evidence>
<comment type="similarity">
    <text evidence="4">Belongs to the nanoviruses/circoviruses replication-associated protein family.</text>
</comment>
<comment type="subcellular location">
    <subcellularLocation>
        <location evidence="3">Host nucleus</location>
    </subcellularLocation>
</comment>
<evidence type="ECO:0000256" key="21">
    <source>
        <dbReference type="ARBA" id="ARBA00032243"/>
    </source>
</evidence>
<dbReference type="GO" id="GO:0006260">
    <property type="term" value="P:DNA replication"/>
    <property type="evidence" value="ECO:0007669"/>
    <property type="project" value="UniProtKB-KW"/>
</dbReference>
<dbReference type="GO" id="GO:0016787">
    <property type="term" value="F:hydrolase activity"/>
    <property type="evidence" value="ECO:0007669"/>
    <property type="project" value="UniProtKB-KW"/>
</dbReference>
<dbReference type="SUPFAM" id="SSF55464">
    <property type="entry name" value="Origin of replication-binding domain, RBD-like"/>
    <property type="match status" value="1"/>
</dbReference>
<keyword evidence="17" id="KW-0190">Covalent protein-DNA linkage</keyword>
<keyword evidence="8" id="KW-0548">Nucleotidyltransferase</keyword>
<dbReference type="Gene3D" id="3.40.1310.20">
    <property type="match status" value="1"/>
</dbReference>
<evidence type="ECO:0000256" key="8">
    <source>
        <dbReference type="ARBA" id="ARBA00022695"/>
    </source>
</evidence>
<organism evidence="24">
    <name type="scientific">Vientovirus</name>
    <dbReference type="NCBI Taxonomy" id="2732655"/>
    <lineage>
        <taxon>Viruses</taxon>
        <taxon>Monodnaviria</taxon>
        <taxon>Shotokuvirae</taxon>
        <taxon>Cressdnaviricota</taxon>
        <taxon>Arfiviricetes</taxon>
        <taxon>Recrevirales</taxon>
        <taxon>Redondoviridae</taxon>
        <taxon>Torbevirus</taxon>
        <taxon>Torbevirus viento</taxon>
    </lineage>
</organism>
<keyword evidence="16" id="KW-0067">ATP-binding</keyword>
<dbReference type="InterPro" id="IPR049912">
    <property type="entry name" value="CRESS_DNA_REP"/>
</dbReference>
<dbReference type="GO" id="GO:0003724">
    <property type="term" value="F:RNA helicase activity"/>
    <property type="evidence" value="ECO:0007669"/>
    <property type="project" value="InterPro"/>
</dbReference>
<evidence type="ECO:0000256" key="20">
    <source>
        <dbReference type="ARBA" id="ARBA00030754"/>
    </source>
</evidence>
<evidence type="ECO:0000256" key="4">
    <source>
        <dbReference type="ARBA" id="ARBA00008545"/>
    </source>
</evidence>
<dbReference type="InterPro" id="IPR027417">
    <property type="entry name" value="P-loop_NTPase"/>
</dbReference>
<dbReference type="Gene3D" id="3.40.50.300">
    <property type="entry name" value="P-loop containing nucleotide triphosphate hydrolases"/>
    <property type="match status" value="1"/>
</dbReference>
<evidence type="ECO:0000256" key="6">
    <source>
        <dbReference type="ARBA" id="ARBA00022562"/>
    </source>
</evidence>
<dbReference type="InterPro" id="IPR000605">
    <property type="entry name" value="Helicase_SF3_ssDNA/RNA_vir"/>
</dbReference>
<dbReference type="GO" id="GO:0005524">
    <property type="term" value="F:ATP binding"/>
    <property type="evidence" value="ECO:0007669"/>
    <property type="project" value="UniProtKB-KW"/>
</dbReference>
<evidence type="ECO:0000256" key="19">
    <source>
        <dbReference type="ARBA" id="ARBA00023268"/>
    </source>
</evidence>
<sequence>MSIRLQHKNLYLTYLDPEKKIMNQFMLIAELAERLDKYVVNYGIACREVAPTTGTVHYHCLICCENTIITRNGKELLTVENITPHIQKVKGNILNIINYIKKEGNFSEVNKENAPKLKTLDKKKKAELMMEGNLMNLFLEGTLGAVDIIRAEKLRNIFQIQAPADKYQKKLILWFTGETGEGKTKTAVDIAEKYFNGEYWMSNETLKWFDGYRGQPVSIIDDFRKSMLTEWSFLLRLLDGYNLIVQVKGGFVKWKPKVIIVTSPASPSEAFQWINKEGEVIEWDKKEQLVRRLTYEDELQVYQFPLWGEDQKRLERTIRRFLGLPEEEGFLPSEEWSIIEPEGFITPG</sequence>
<dbReference type="GO" id="GO:0003677">
    <property type="term" value="F:DNA binding"/>
    <property type="evidence" value="ECO:0007669"/>
    <property type="project" value="UniProtKB-KW"/>
</dbReference>
<dbReference type="PROSITE" id="PS52020">
    <property type="entry name" value="CRESS_DNA_REP"/>
    <property type="match status" value="1"/>
</dbReference>
<keyword evidence="15" id="KW-0347">Helicase</keyword>
<keyword evidence="18" id="KW-0238">DNA-binding</keyword>
<reference evidence="24" key="1">
    <citation type="journal article" date="2021" name="J. Virol.">
        <title>Redondovirus diversity and evolution on global, individual, and molecular scales.</title>
        <authorList>
            <person name="Taylor L.J."/>
            <person name="Dothard M.I."/>
            <person name="Rubel M.A."/>
            <person name="Allen A.A."/>
            <person name="Hwang Y."/>
            <person name="Roche A.M."/>
            <person name="Graham-Wooten J."/>
            <person name="Fitzgerald A.S."/>
            <person name="Khatib L.A."/>
            <person name="Ranciaro A."/>
            <person name="Thompson S.R."/>
            <person name="Beggs W.R."/>
            <person name="Campbell M.C."/>
            <person name="Mokone G.G."/>
            <person name="Wata Mpoloka S."/>
            <person name="Fokunang C."/>
            <person name="Njamnshi A.K."/>
            <person name="Mbunwe E."/>
            <person name="Woldemeskel D."/>
            <person name="Belay G."/>
            <person name="Nyambo T."/>
            <person name="Tishkoff S.A."/>
            <person name="Collman R.G."/>
            <person name="Bushman F.D."/>
        </authorList>
    </citation>
    <scope>NUCLEOTIDE SEQUENCE</scope>
    <source>
        <strain evidence="24">ET203-9</strain>
    </source>
</reference>
<comment type="cofactor">
    <cofactor evidence="1">
        <name>Mn(2+)</name>
        <dbReference type="ChEBI" id="CHEBI:29035"/>
    </cofactor>
</comment>
<dbReference type="GO" id="GO:0042025">
    <property type="term" value="C:host cell nucleus"/>
    <property type="evidence" value="ECO:0007669"/>
    <property type="project" value="UniProtKB-SubCell"/>
</dbReference>
<keyword evidence="7" id="KW-0808">Transferase</keyword>
<comment type="catalytic activity">
    <reaction evidence="22">
        <text>ATP + H2O = ADP + phosphate + H(+)</text>
        <dbReference type="Rhea" id="RHEA:13065"/>
        <dbReference type="ChEBI" id="CHEBI:15377"/>
        <dbReference type="ChEBI" id="CHEBI:15378"/>
        <dbReference type="ChEBI" id="CHEBI:30616"/>
        <dbReference type="ChEBI" id="CHEBI:43474"/>
        <dbReference type="ChEBI" id="CHEBI:456216"/>
    </reaction>
</comment>
<evidence type="ECO:0000256" key="7">
    <source>
        <dbReference type="ARBA" id="ARBA00022679"/>
    </source>
</evidence>
<keyword evidence="11" id="KW-0479">Metal-binding</keyword>
<evidence type="ECO:0000256" key="10">
    <source>
        <dbReference type="ARBA" id="ARBA00022722"/>
    </source>
</evidence>
<accession>A0A8G0QFR9</accession>
<keyword evidence="10" id="KW-0540">Nuclease</keyword>
<keyword evidence="9" id="KW-0235">DNA replication</keyword>
<dbReference type="Pfam" id="PF00910">
    <property type="entry name" value="RNA_helicase"/>
    <property type="match status" value="1"/>
</dbReference>
<evidence type="ECO:0000256" key="15">
    <source>
        <dbReference type="ARBA" id="ARBA00022806"/>
    </source>
</evidence>
<keyword evidence="13" id="KW-0255">Endonuclease</keyword>
<evidence type="ECO:0000256" key="17">
    <source>
        <dbReference type="ARBA" id="ARBA00023124"/>
    </source>
</evidence>
<dbReference type="GO" id="GO:0004519">
    <property type="term" value="F:endonuclease activity"/>
    <property type="evidence" value="ECO:0007669"/>
    <property type="project" value="UniProtKB-KW"/>
</dbReference>
<evidence type="ECO:0000256" key="12">
    <source>
        <dbReference type="ARBA" id="ARBA00022741"/>
    </source>
</evidence>
<keyword evidence="14" id="KW-0378">Hydrolase</keyword>
<name>A0A8G0QFR9_9VIRU</name>
<evidence type="ECO:0000256" key="14">
    <source>
        <dbReference type="ARBA" id="ARBA00022801"/>
    </source>
</evidence>
<dbReference type="EMBL" id="MZ405022">
    <property type="protein sequence ID" value="QYV43184.1"/>
    <property type="molecule type" value="Genomic_DNA"/>
</dbReference>
<keyword evidence="19" id="KW-0511">Multifunctional enzyme</keyword>
<evidence type="ECO:0000256" key="9">
    <source>
        <dbReference type="ARBA" id="ARBA00022705"/>
    </source>
</evidence>
<feature type="domain" description="CRESS-DNA virus Rep endonuclease" evidence="23">
    <location>
        <begin position="4"/>
        <end position="112"/>
    </location>
</feature>
<keyword evidence="6" id="KW-1048">Host nucleus</keyword>
<comment type="cofactor">
    <cofactor evidence="2">
        <name>Mg(2+)</name>
        <dbReference type="ChEBI" id="CHEBI:18420"/>
    </cofactor>
</comment>
<evidence type="ECO:0000313" key="24">
    <source>
        <dbReference type="EMBL" id="QYV43184.1"/>
    </source>
</evidence>
<evidence type="ECO:0000256" key="3">
    <source>
        <dbReference type="ARBA" id="ARBA00004147"/>
    </source>
</evidence>
<evidence type="ECO:0000256" key="5">
    <source>
        <dbReference type="ARBA" id="ARBA00014531"/>
    </source>
</evidence>
<evidence type="ECO:0000256" key="13">
    <source>
        <dbReference type="ARBA" id="ARBA00022759"/>
    </source>
</evidence>
<dbReference type="GO" id="GO:0046872">
    <property type="term" value="F:metal ion binding"/>
    <property type="evidence" value="ECO:0007669"/>
    <property type="project" value="UniProtKB-KW"/>
</dbReference>
<evidence type="ECO:0000259" key="23">
    <source>
        <dbReference type="PROSITE" id="PS52020"/>
    </source>
</evidence>
<protein>
    <recommendedName>
        <fullName evidence="5">Replication-associated protein</fullName>
    </recommendedName>
    <alternativeName>
        <fullName evidence="20">ATP-dependent helicase Rep</fullName>
    </alternativeName>
    <alternativeName>
        <fullName evidence="21">RepP</fullName>
    </alternativeName>
</protein>
<dbReference type="GO" id="GO:0016779">
    <property type="term" value="F:nucleotidyltransferase activity"/>
    <property type="evidence" value="ECO:0007669"/>
    <property type="project" value="UniProtKB-KW"/>
</dbReference>
<dbReference type="GO" id="GO:0003723">
    <property type="term" value="F:RNA binding"/>
    <property type="evidence" value="ECO:0007669"/>
    <property type="project" value="InterPro"/>
</dbReference>